<feature type="compositionally biased region" description="Basic and acidic residues" evidence="1">
    <location>
        <begin position="7"/>
        <end position="30"/>
    </location>
</feature>
<organism evidence="2 3">
    <name type="scientific">Ktedonobacter racemifer DSM 44963</name>
    <dbReference type="NCBI Taxonomy" id="485913"/>
    <lineage>
        <taxon>Bacteria</taxon>
        <taxon>Bacillati</taxon>
        <taxon>Chloroflexota</taxon>
        <taxon>Ktedonobacteria</taxon>
        <taxon>Ktedonobacterales</taxon>
        <taxon>Ktedonobacteraceae</taxon>
        <taxon>Ktedonobacter</taxon>
    </lineage>
</organism>
<evidence type="ECO:0000256" key="1">
    <source>
        <dbReference type="SAM" id="MobiDB-lite"/>
    </source>
</evidence>
<evidence type="ECO:0000313" key="3">
    <source>
        <dbReference type="Proteomes" id="UP000004508"/>
    </source>
</evidence>
<reference evidence="2 3" key="1">
    <citation type="journal article" date="2011" name="Stand. Genomic Sci.">
        <title>Non-contiguous finished genome sequence and contextual data of the filamentous soil bacterium Ktedonobacter racemifer type strain (SOSP1-21).</title>
        <authorList>
            <person name="Chang Y.J."/>
            <person name="Land M."/>
            <person name="Hauser L."/>
            <person name="Chertkov O."/>
            <person name="Del Rio T.G."/>
            <person name="Nolan M."/>
            <person name="Copeland A."/>
            <person name="Tice H."/>
            <person name="Cheng J.F."/>
            <person name="Lucas S."/>
            <person name="Han C."/>
            <person name="Goodwin L."/>
            <person name="Pitluck S."/>
            <person name="Ivanova N."/>
            <person name="Ovchinikova G."/>
            <person name="Pati A."/>
            <person name="Chen A."/>
            <person name="Palaniappan K."/>
            <person name="Mavromatis K."/>
            <person name="Liolios K."/>
            <person name="Brettin T."/>
            <person name="Fiebig A."/>
            <person name="Rohde M."/>
            <person name="Abt B."/>
            <person name="Goker M."/>
            <person name="Detter J.C."/>
            <person name="Woyke T."/>
            <person name="Bristow J."/>
            <person name="Eisen J.A."/>
            <person name="Markowitz V."/>
            <person name="Hugenholtz P."/>
            <person name="Kyrpides N.C."/>
            <person name="Klenk H.P."/>
            <person name="Lapidus A."/>
        </authorList>
    </citation>
    <scope>NUCLEOTIDE SEQUENCE [LARGE SCALE GENOMIC DNA]</scope>
    <source>
        <strain evidence="3">DSM 44963</strain>
    </source>
</reference>
<sequence length="30" mass="3734">MSISKKISSEQKWNKHQDALHEARHWESWR</sequence>
<dbReference type="Proteomes" id="UP000004508">
    <property type="component" value="Unassembled WGS sequence"/>
</dbReference>
<evidence type="ECO:0000313" key="2">
    <source>
        <dbReference type="EMBL" id="EFH80637.1"/>
    </source>
</evidence>
<comment type="caution">
    <text evidence="2">The sequence shown here is derived from an EMBL/GenBank/DDBJ whole genome shotgun (WGS) entry which is preliminary data.</text>
</comment>
<dbReference type="InParanoid" id="D6U6M6"/>
<dbReference type="EMBL" id="ADVG01000005">
    <property type="protein sequence ID" value="EFH80637.1"/>
    <property type="molecule type" value="Genomic_DNA"/>
</dbReference>
<name>D6U6M6_KTERA</name>
<feature type="region of interest" description="Disordered" evidence="1">
    <location>
        <begin position="1"/>
        <end position="30"/>
    </location>
</feature>
<proteinExistence type="predicted"/>
<dbReference type="AlphaFoldDB" id="D6U6M6"/>
<protein>
    <submittedName>
        <fullName evidence="2">Uncharacterized protein</fullName>
    </submittedName>
</protein>
<accession>D6U6M6</accession>
<keyword evidence="3" id="KW-1185">Reference proteome</keyword>
<gene>
    <name evidence="2" type="ORF">Krac_1252</name>
</gene>